<organism evidence="3 4">
    <name type="scientific">Phanerochaete sordida</name>
    <dbReference type="NCBI Taxonomy" id="48140"/>
    <lineage>
        <taxon>Eukaryota</taxon>
        <taxon>Fungi</taxon>
        <taxon>Dikarya</taxon>
        <taxon>Basidiomycota</taxon>
        <taxon>Agaricomycotina</taxon>
        <taxon>Agaricomycetes</taxon>
        <taxon>Polyporales</taxon>
        <taxon>Phanerochaetaceae</taxon>
        <taxon>Phanerochaete</taxon>
    </lineage>
</organism>
<protein>
    <submittedName>
        <fullName evidence="3">Glycoside hydrolase family 88 protein</fullName>
    </submittedName>
</protein>
<dbReference type="GO" id="GO:0016787">
    <property type="term" value="F:hydrolase activity"/>
    <property type="evidence" value="ECO:0007669"/>
    <property type="project" value="UniProtKB-KW"/>
</dbReference>
<sequence>MRTTFVSLFIAALGLARAQELTDAQITTIKNGLDSAQPPLQSWEIGTYAEALLELDTPSWSTLTPGVPFATYTTAAPPGSLDAVLAIARSVVQQWTDANNVTAANAHTISAPLLTNAAAGDPPSTGFAVVLANLTGQGARDGLLYGAAADSQVRWLLTNDSRTGPDGALSHRPDQLQLWDDFVYMVPPFLAHYGVATRNASMLREAYNQIRQYRALLRDAETGLWRHMALGYSCDEGYWATGMGWVTGGIVRVLALIASSHYSAELAAEQADLVQWAHELQSALADHLSDEHLFHNYVDDASTFLDAASSALFAAFAYRLDVLLRARTLPLPGSLVTPPAVLAAAERVRKELFTAPSATTGSGLAHFTDDMTLQPVTNGHSYPYELLLPPNATNVAANGGIAMSYEAQGFVLNLQAAYRDWRAVGNFAKSGRGMW</sequence>
<keyword evidence="1 3" id="KW-0378">Hydrolase</keyword>
<dbReference type="Pfam" id="PF07470">
    <property type="entry name" value="Glyco_hydro_88"/>
    <property type="match status" value="1"/>
</dbReference>
<proteinExistence type="predicted"/>
<comment type="caution">
    <text evidence="3">The sequence shown here is derived from an EMBL/GenBank/DDBJ whole genome shotgun (WGS) entry which is preliminary data.</text>
</comment>
<feature type="chain" id="PRO_5040377088" evidence="2">
    <location>
        <begin position="19"/>
        <end position="435"/>
    </location>
</feature>
<dbReference type="InterPro" id="IPR012341">
    <property type="entry name" value="6hp_glycosidase-like_sf"/>
</dbReference>
<dbReference type="OrthoDB" id="4138492at2759"/>
<dbReference type="InterPro" id="IPR008928">
    <property type="entry name" value="6-hairpin_glycosidase_sf"/>
</dbReference>
<name>A0A9P3L977_9APHY</name>
<evidence type="ECO:0000313" key="3">
    <source>
        <dbReference type="EMBL" id="GJE85437.1"/>
    </source>
</evidence>
<dbReference type="EMBL" id="BPQB01000002">
    <property type="protein sequence ID" value="GJE85437.1"/>
    <property type="molecule type" value="Genomic_DNA"/>
</dbReference>
<dbReference type="Gene3D" id="1.50.10.10">
    <property type="match status" value="1"/>
</dbReference>
<dbReference type="SUPFAM" id="SSF48208">
    <property type="entry name" value="Six-hairpin glycosidases"/>
    <property type="match status" value="1"/>
</dbReference>
<keyword evidence="2" id="KW-0732">Signal</keyword>
<dbReference type="PANTHER" id="PTHR41814">
    <property type="entry name" value="EXPRESSED PROTEIN"/>
    <property type="match status" value="1"/>
</dbReference>
<accession>A0A9P3L977</accession>
<reference evidence="3 4" key="1">
    <citation type="submission" date="2021-08" db="EMBL/GenBank/DDBJ databases">
        <title>Draft Genome Sequence of Phanerochaete sordida strain YK-624.</title>
        <authorList>
            <person name="Mori T."/>
            <person name="Dohra H."/>
            <person name="Suzuki T."/>
            <person name="Kawagishi H."/>
            <person name="Hirai H."/>
        </authorList>
    </citation>
    <scope>NUCLEOTIDE SEQUENCE [LARGE SCALE GENOMIC DNA]</scope>
    <source>
        <strain evidence="3 4">YK-624</strain>
    </source>
</reference>
<feature type="signal peptide" evidence="2">
    <location>
        <begin position="1"/>
        <end position="18"/>
    </location>
</feature>
<dbReference type="InterPro" id="IPR010905">
    <property type="entry name" value="Glyco_hydro_88"/>
</dbReference>
<evidence type="ECO:0000256" key="2">
    <source>
        <dbReference type="SAM" id="SignalP"/>
    </source>
</evidence>
<dbReference type="Proteomes" id="UP000703269">
    <property type="component" value="Unassembled WGS sequence"/>
</dbReference>
<dbReference type="GO" id="GO:0005975">
    <property type="term" value="P:carbohydrate metabolic process"/>
    <property type="evidence" value="ECO:0007669"/>
    <property type="project" value="InterPro"/>
</dbReference>
<evidence type="ECO:0000256" key="1">
    <source>
        <dbReference type="ARBA" id="ARBA00022801"/>
    </source>
</evidence>
<gene>
    <name evidence="3" type="ORF">PsYK624_015160</name>
</gene>
<dbReference type="AlphaFoldDB" id="A0A9P3L977"/>
<dbReference type="PANTHER" id="PTHR41814:SF1">
    <property type="entry name" value="CELLULASE"/>
    <property type="match status" value="1"/>
</dbReference>
<evidence type="ECO:0000313" key="4">
    <source>
        <dbReference type="Proteomes" id="UP000703269"/>
    </source>
</evidence>
<keyword evidence="4" id="KW-1185">Reference proteome</keyword>